<dbReference type="EMBL" id="FNPX01000003">
    <property type="protein sequence ID" value="SDY77800.1"/>
    <property type="molecule type" value="Genomic_DNA"/>
</dbReference>
<name>A0A1H3MMS9_9RHOB</name>
<proteinExistence type="inferred from homology"/>
<organism evidence="3 4">
    <name type="scientific">Jannaschia faecimaris</name>
    <dbReference type="NCBI Taxonomy" id="1244108"/>
    <lineage>
        <taxon>Bacteria</taxon>
        <taxon>Pseudomonadati</taxon>
        <taxon>Pseudomonadota</taxon>
        <taxon>Alphaproteobacteria</taxon>
        <taxon>Rhodobacterales</taxon>
        <taxon>Roseobacteraceae</taxon>
        <taxon>Jannaschia</taxon>
    </lineage>
</organism>
<dbReference type="GO" id="GO:0047661">
    <property type="term" value="F:amino-acid racemase activity"/>
    <property type="evidence" value="ECO:0007669"/>
    <property type="project" value="InterPro"/>
</dbReference>
<dbReference type="NCBIfam" id="TIGR00035">
    <property type="entry name" value="asp_race"/>
    <property type="match status" value="1"/>
</dbReference>
<accession>A0A1H3MMS9</accession>
<keyword evidence="4" id="KW-1185">Reference proteome</keyword>
<evidence type="ECO:0000313" key="4">
    <source>
        <dbReference type="Proteomes" id="UP000198914"/>
    </source>
</evidence>
<dbReference type="AlphaFoldDB" id="A0A1H3MMS9"/>
<dbReference type="Pfam" id="PF01177">
    <property type="entry name" value="Asp_Glu_race"/>
    <property type="match status" value="1"/>
</dbReference>
<dbReference type="PANTHER" id="PTHR21198:SF7">
    <property type="entry name" value="ASPARTATE-GLUTAMATE RACEMASE FAMILY"/>
    <property type="match status" value="1"/>
</dbReference>
<evidence type="ECO:0000256" key="1">
    <source>
        <dbReference type="ARBA" id="ARBA00007847"/>
    </source>
</evidence>
<evidence type="ECO:0000256" key="2">
    <source>
        <dbReference type="ARBA" id="ARBA00023235"/>
    </source>
</evidence>
<evidence type="ECO:0000313" key="3">
    <source>
        <dbReference type="EMBL" id="SDY77800.1"/>
    </source>
</evidence>
<dbReference type="InterPro" id="IPR004380">
    <property type="entry name" value="Asp_race"/>
</dbReference>
<dbReference type="Proteomes" id="UP000198914">
    <property type="component" value="Unassembled WGS sequence"/>
</dbReference>
<protein>
    <submittedName>
        <fullName evidence="3">Aspartate racemase</fullName>
    </submittedName>
</protein>
<keyword evidence="2" id="KW-0413">Isomerase</keyword>
<gene>
    <name evidence="3" type="ORF">SAMN05444004_103114</name>
</gene>
<dbReference type="InterPro" id="IPR001920">
    <property type="entry name" value="Asp/Glu_race"/>
</dbReference>
<dbReference type="PANTHER" id="PTHR21198">
    <property type="entry name" value="GLUTAMATE RACEMASE"/>
    <property type="match status" value="1"/>
</dbReference>
<dbReference type="SUPFAM" id="SSF53681">
    <property type="entry name" value="Aspartate/glutamate racemase"/>
    <property type="match status" value="2"/>
</dbReference>
<dbReference type="InterPro" id="IPR015942">
    <property type="entry name" value="Asp/Glu/hydantoin_racemase"/>
</dbReference>
<sequence>MSVKVLHRPGLVWHGDSPDLEIIMSDVARPLHQKTIGILGGASNVATGEYYKFLNAAVNDRLGGWDIAETLISGMNFGNIEAFVRAGNWDALAAYMDAKVAALVAAGADVLICVSNTLHAPLEPICAQHDIPLIHIADPTGEAIGAQGLTRVALFGTRPVMETKYLRDRYRDVHGLEVVIPSEAERAEIDRIIFDELVKSDIRETSRQTYLSIADRLVREEGAQGLVLGCTEIFLLLRPKDAPDLPMFNTAELHCEAAVAAALDV</sequence>
<dbReference type="STRING" id="1244108.SAMN05444004_103114"/>
<reference evidence="4" key="1">
    <citation type="submission" date="2016-10" db="EMBL/GenBank/DDBJ databases">
        <authorList>
            <person name="Varghese N."/>
            <person name="Submissions S."/>
        </authorList>
    </citation>
    <scope>NUCLEOTIDE SEQUENCE [LARGE SCALE GENOMIC DNA]</scope>
    <source>
        <strain evidence="4">DSM 100420</strain>
    </source>
</reference>
<dbReference type="Gene3D" id="3.40.50.1860">
    <property type="match status" value="2"/>
</dbReference>
<comment type="similarity">
    <text evidence="1">Belongs to the aspartate/glutamate racemases family.</text>
</comment>